<name>F2KCK5_PSEBN</name>
<dbReference type="AlphaFoldDB" id="F2KCK5"/>
<gene>
    <name evidence="1" type="ORF">PSEBR_m341</name>
</gene>
<reference key="2">
    <citation type="submission" date="2011-03" db="EMBL/GenBank/DDBJ databases">
        <title>Complete Genome Sequence of a beneficial plant roots-associated bacterium Pseudomonas brassicacearum.</title>
        <authorList>
            <person name="Ortet P."/>
            <person name="Barakat M."/>
            <person name="Lalaouna D."/>
            <person name="Fochesato S."/>
            <person name="Barbe V."/>
            <person name="Santaella C."/>
            <person name="Heulin T."/>
            <person name="Achouak W."/>
        </authorList>
    </citation>
    <scope>NUCLEOTIDE SEQUENCE</scope>
    <source>
        <strain>NFM421</strain>
    </source>
</reference>
<evidence type="ECO:0000313" key="2">
    <source>
        <dbReference type="Proteomes" id="UP000006692"/>
    </source>
</evidence>
<dbReference type="Proteomes" id="UP000006692">
    <property type="component" value="Chromosome"/>
</dbReference>
<proteinExistence type="predicted"/>
<protein>
    <submittedName>
        <fullName evidence="1">Uncharacterized protein</fullName>
    </submittedName>
</protein>
<accession>F2KCK5</accession>
<evidence type="ECO:0000313" key="1">
    <source>
        <dbReference type="EMBL" id="AEA67137.1"/>
    </source>
</evidence>
<dbReference type="KEGG" id="pba:PSEBR_m341"/>
<dbReference type="EMBL" id="CP002585">
    <property type="protein sequence ID" value="AEA67137.1"/>
    <property type="molecule type" value="Genomic_DNA"/>
</dbReference>
<reference evidence="1 2" key="1">
    <citation type="journal article" date="2011" name="J. Bacteriol.">
        <title>Complete genome sequence of a beneficial plant root-associated bacterium, Pseudomonas brassicacearum.</title>
        <authorList>
            <person name="Ortet P."/>
            <person name="Barakat M."/>
            <person name="Lalaouna D."/>
            <person name="Fochesato S."/>
            <person name="Barbe V."/>
            <person name="Vacherie B."/>
            <person name="Santaella C."/>
            <person name="Heulin T."/>
            <person name="Achouak W."/>
        </authorList>
    </citation>
    <scope>NUCLEOTIDE SEQUENCE [LARGE SCALE GENOMIC DNA]</scope>
    <source>
        <strain evidence="1 2">NFM421</strain>
    </source>
</reference>
<dbReference type="HOGENOM" id="CLU_2736939_0_0_6"/>
<sequence length="71" mass="8257">MDVDFGAPLARCRVVGQKRFGYFRLGRHSGFSKVTRCKSGTARSRYHRIQPSQCSPCIHVNGYWPLWRITR</sequence>
<organism evidence="1 2">
    <name type="scientific">Pseudomonas brassicacearum (strain NFM421)</name>
    <dbReference type="NCBI Taxonomy" id="994484"/>
    <lineage>
        <taxon>Bacteria</taxon>
        <taxon>Pseudomonadati</taxon>
        <taxon>Pseudomonadota</taxon>
        <taxon>Gammaproteobacteria</taxon>
        <taxon>Pseudomonadales</taxon>
        <taxon>Pseudomonadaceae</taxon>
        <taxon>Pseudomonas</taxon>
    </lineage>
</organism>